<protein>
    <submittedName>
        <fullName evidence="1">Uncharacterized protein</fullName>
    </submittedName>
</protein>
<comment type="caution">
    <text evidence="1">The sequence shown here is derived from an EMBL/GenBank/DDBJ whole genome shotgun (WGS) entry which is preliminary data.</text>
</comment>
<keyword evidence="2" id="KW-1185">Reference proteome</keyword>
<proteinExistence type="predicted"/>
<organism evidence="1 2">
    <name type="scientific">Asbolus verrucosus</name>
    <name type="common">Desert ironclad beetle</name>
    <dbReference type="NCBI Taxonomy" id="1661398"/>
    <lineage>
        <taxon>Eukaryota</taxon>
        <taxon>Metazoa</taxon>
        <taxon>Ecdysozoa</taxon>
        <taxon>Arthropoda</taxon>
        <taxon>Hexapoda</taxon>
        <taxon>Insecta</taxon>
        <taxon>Pterygota</taxon>
        <taxon>Neoptera</taxon>
        <taxon>Endopterygota</taxon>
        <taxon>Coleoptera</taxon>
        <taxon>Polyphaga</taxon>
        <taxon>Cucujiformia</taxon>
        <taxon>Tenebrionidae</taxon>
        <taxon>Pimeliinae</taxon>
        <taxon>Asbolus</taxon>
    </lineage>
</organism>
<accession>A0A482W3J5</accession>
<gene>
    <name evidence="1" type="ORF">BDFB_008525</name>
</gene>
<dbReference type="AlphaFoldDB" id="A0A482W3J5"/>
<dbReference type="EMBL" id="QDEB01035457">
    <property type="protein sequence ID" value="RZC39319.1"/>
    <property type="molecule type" value="Genomic_DNA"/>
</dbReference>
<evidence type="ECO:0000313" key="1">
    <source>
        <dbReference type="EMBL" id="RZC39319.1"/>
    </source>
</evidence>
<name>A0A482W3J5_ASBVE</name>
<dbReference type="Proteomes" id="UP000292052">
    <property type="component" value="Unassembled WGS sequence"/>
</dbReference>
<dbReference type="OrthoDB" id="6747088at2759"/>
<evidence type="ECO:0000313" key="2">
    <source>
        <dbReference type="Proteomes" id="UP000292052"/>
    </source>
</evidence>
<sequence length="133" mass="15272">MWVPSTWQTEEDVDRDIILMAEYSVPTPEDMDLALNKVPETILNYRRQMVKNKRKTLNSDIDETLTYVVSGRGGTIENHSLDEAELQMHIREVSGFGYSNRLIEESIKSKSYDLEKSIDEDSNFKLVPASSLN</sequence>
<reference evidence="1 2" key="1">
    <citation type="submission" date="2017-03" db="EMBL/GenBank/DDBJ databases">
        <title>Genome of the blue death feigning beetle - Asbolus verrucosus.</title>
        <authorList>
            <person name="Rider S.D."/>
        </authorList>
    </citation>
    <scope>NUCLEOTIDE SEQUENCE [LARGE SCALE GENOMIC DNA]</scope>
    <source>
        <strain evidence="1">Butters</strain>
        <tissue evidence="1">Head and leg muscle</tissue>
    </source>
</reference>